<name>A0ABR8ZBA7_9FLAO</name>
<dbReference type="RefSeq" id="WP_191736499.1">
    <property type="nucleotide sequence ID" value="NZ_JACYFS010000002.1"/>
</dbReference>
<sequence length="95" mass="11564">MKQGEFEFYSNGKVFFKQITWYSELAKTILFYSNKKKNNVFLEEWTLDDGKKMLIEQYGNADLSKHWFDAPQNYLDYERFLDYQKMFDELPSLES</sequence>
<protein>
    <submittedName>
        <fullName evidence="1">Uncharacterized protein</fullName>
    </submittedName>
</protein>
<reference evidence="1 2" key="1">
    <citation type="submission" date="2020-09" db="EMBL/GenBank/DDBJ databases">
        <title>Genome seq and assembly of Chryseobacterium sp.</title>
        <authorList>
            <person name="Chhetri G."/>
        </authorList>
    </citation>
    <scope>NUCLEOTIDE SEQUENCE [LARGE SCALE GENOMIC DNA]</scope>
    <source>
        <strain evidence="1 2">GCR10</strain>
    </source>
</reference>
<gene>
    <name evidence="1" type="ORF">IC610_08825</name>
</gene>
<evidence type="ECO:0000313" key="1">
    <source>
        <dbReference type="EMBL" id="MBD8082518.1"/>
    </source>
</evidence>
<keyword evidence="2" id="KW-1185">Reference proteome</keyword>
<dbReference type="EMBL" id="JACYFS010000002">
    <property type="protein sequence ID" value="MBD8082518.1"/>
    <property type="molecule type" value="Genomic_DNA"/>
</dbReference>
<organism evidence="1 2">
    <name type="scientific">Chryseobacterium caseinilyticum</name>
    <dbReference type="NCBI Taxonomy" id="2771428"/>
    <lineage>
        <taxon>Bacteria</taxon>
        <taxon>Pseudomonadati</taxon>
        <taxon>Bacteroidota</taxon>
        <taxon>Flavobacteriia</taxon>
        <taxon>Flavobacteriales</taxon>
        <taxon>Weeksellaceae</taxon>
        <taxon>Chryseobacterium group</taxon>
        <taxon>Chryseobacterium</taxon>
    </lineage>
</organism>
<accession>A0ABR8ZBA7</accession>
<dbReference type="Proteomes" id="UP000637299">
    <property type="component" value="Unassembled WGS sequence"/>
</dbReference>
<comment type="caution">
    <text evidence="1">The sequence shown here is derived from an EMBL/GenBank/DDBJ whole genome shotgun (WGS) entry which is preliminary data.</text>
</comment>
<proteinExistence type="predicted"/>
<evidence type="ECO:0000313" key="2">
    <source>
        <dbReference type="Proteomes" id="UP000637299"/>
    </source>
</evidence>